<dbReference type="SUPFAM" id="SSF53756">
    <property type="entry name" value="UDP-Glycosyltransferase/glycogen phosphorylase"/>
    <property type="match status" value="1"/>
</dbReference>
<protein>
    <submittedName>
        <fullName evidence="2">UDP-N-acetylglucosamine 2-epimerase</fullName>
        <ecNumber evidence="2">2.7.1.60</ecNumber>
        <ecNumber evidence="2">5.1.3.14</ecNumber>
    </submittedName>
</protein>
<dbReference type="Pfam" id="PF02350">
    <property type="entry name" value="Epimerase_2"/>
    <property type="match status" value="1"/>
</dbReference>
<dbReference type="NCBIfam" id="TIGR03568">
    <property type="entry name" value="NeuC_NnaA"/>
    <property type="match status" value="1"/>
</dbReference>
<sequence length="380" mass="41818">MFTGTRAEYGLLYWLMKDISAATDLELKVIVSGAHLSPEFGMTWRQIEQDGFQIDERIEMLLSSDTAVGVIKSMGVALIGMADALSRLQPDLLVILGDRYEALAMAQSAMLMRIPIAHIHGGEITEGAYDDAIRHAITKLSYLHFTANERYRQRVIQLGEHPDRVFNPGAVGLDHISKTPLMSLEELKASIGFKLDNPFFVVTYHPVTLSSEPAVESFRSLLKALDDYPDYQVIVTYPNADDGGRQIIPELEHYAASQPERVMAIASLGYKRYLSAVKHCSAVIGNSSSGIIEVPSLKVPTVNIGQRQKGRMAAASVVNCQPDRLSIASAIKEALSPLSTDAFTNPYGMGDVSKRIVDVLRTCPLESVKIFHDLTRSLPQ</sequence>
<reference evidence="2 3" key="1">
    <citation type="submission" date="2016-04" db="EMBL/GenBank/DDBJ databases">
        <title>ATOL: Assembling a taxonomically balanced genome-scale reconstruction of the evolutionary history of the Enterobacteriaceae.</title>
        <authorList>
            <person name="Plunkett G.III."/>
            <person name="Neeno-Eckwall E.C."/>
            <person name="Glasner J.D."/>
            <person name="Perna N.T."/>
        </authorList>
    </citation>
    <scope>NUCLEOTIDE SEQUENCE [LARGE SCALE GENOMIC DNA]</scope>
    <source>
        <strain evidence="2 3">ATCC 51602</strain>
    </source>
</reference>
<feature type="domain" description="UDP-N-acetylglucosamine 2-epimerase" evidence="1">
    <location>
        <begin position="18"/>
        <end position="361"/>
    </location>
</feature>
<dbReference type="InterPro" id="IPR029767">
    <property type="entry name" value="WecB-like"/>
</dbReference>
<accession>A0ABX2W991</accession>
<dbReference type="EMBL" id="LXEQ01000033">
    <property type="protein sequence ID" value="OAT28124.1"/>
    <property type="molecule type" value="Genomic_DNA"/>
</dbReference>
<dbReference type="EC" id="2.7.1.60" evidence="2"/>
<dbReference type="Gene3D" id="3.40.50.2000">
    <property type="entry name" value="Glycogen Phosphorylase B"/>
    <property type="match status" value="2"/>
</dbReference>
<keyword evidence="3" id="KW-1185">Reference proteome</keyword>
<dbReference type="CDD" id="cd03786">
    <property type="entry name" value="GTB_UDP-GlcNAc_2-Epimerase"/>
    <property type="match status" value="1"/>
</dbReference>
<evidence type="ECO:0000259" key="1">
    <source>
        <dbReference type="Pfam" id="PF02350"/>
    </source>
</evidence>
<comment type="caution">
    <text evidence="2">The sequence shown here is derived from an EMBL/GenBank/DDBJ whole genome shotgun (WGS) entry which is preliminary data.</text>
</comment>
<dbReference type="PANTHER" id="PTHR43174">
    <property type="entry name" value="UDP-N-ACETYLGLUCOSAMINE 2-EPIMERASE"/>
    <property type="match status" value="1"/>
</dbReference>
<dbReference type="PANTHER" id="PTHR43174:SF3">
    <property type="entry name" value="UDP-N-ACETYLGLUCOSAMINE 2-EPIMERASE"/>
    <property type="match status" value="1"/>
</dbReference>
<dbReference type="GO" id="GO:0008761">
    <property type="term" value="F:UDP-N-acetylglucosamine 2-epimerase activity"/>
    <property type="evidence" value="ECO:0007669"/>
    <property type="project" value="UniProtKB-EC"/>
</dbReference>
<evidence type="ECO:0000313" key="2">
    <source>
        <dbReference type="EMBL" id="OAT28124.1"/>
    </source>
</evidence>
<dbReference type="EC" id="5.1.3.14" evidence="2"/>
<dbReference type="Proteomes" id="UP000078407">
    <property type="component" value="Unassembled WGS sequence"/>
</dbReference>
<dbReference type="InterPro" id="IPR020004">
    <property type="entry name" value="UDP-GlcNAc_Epase"/>
</dbReference>
<proteinExistence type="predicted"/>
<name>A0ABX2W991_9ENTR</name>
<dbReference type="InterPro" id="IPR003331">
    <property type="entry name" value="UDP_GlcNAc_Epimerase_2_dom"/>
</dbReference>
<organism evidence="2 3">
    <name type="scientific">Buttiauxella ferragutiae ATCC 51602</name>
    <dbReference type="NCBI Taxonomy" id="1354252"/>
    <lineage>
        <taxon>Bacteria</taxon>
        <taxon>Pseudomonadati</taxon>
        <taxon>Pseudomonadota</taxon>
        <taxon>Gammaproteobacteria</taxon>
        <taxon>Enterobacterales</taxon>
        <taxon>Enterobacteriaceae</taxon>
        <taxon>Buttiauxella</taxon>
    </lineage>
</organism>
<dbReference type="GO" id="GO:0009384">
    <property type="term" value="F:N-acylmannosamine kinase activity"/>
    <property type="evidence" value="ECO:0007669"/>
    <property type="project" value="UniProtKB-EC"/>
</dbReference>
<keyword evidence="2" id="KW-0808">Transferase</keyword>
<gene>
    <name evidence="2" type="ORF">M976_01963</name>
</gene>
<evidence type="ECO:0000313" key="3">
    <source>
        <dbReference type="Proteomes" id="UP000078407"/>
    </source>
</evidence>
<keyword evidence="2" id="KW-0413">Isomerase</keyword>